<proteinExistence type="predicted"/>
<keyword evidence="6" id="KW-1185">Reference proteome</keyword>
<feature type="domain" description="Methyl-accepting transducer" evidence="4">
    <location>
        <begin position="359"/>
        <end position="630"/>
    </location>
</feature>
<evidence type="ECO:0000256" key="2">
    <source>
        <dbReference type="PROSITE-ProRule" id="PRU00284"/>
    </source>
</evidence>
<sequence length="642" mass="64884">MALVKTTTLTGRSRTPGAPAKDVVRSPLKSSPSARRLAGSGEDTAGDRMVAASLELAGGITEAASAVEELRGSLTMIASGAEEAAGAAHESLAAVVGMAAAFDRARELADTSRQRTDALQALLSQSSAAIDASIRAVGANAQRQLAVVEVVSALEAHAGRIGEITRSVADIADQTNLLALNAAIEAARAGDEGRGFAVIADEIRALAQAAELRSLDINNLAEAIAASVRDVAARLRDAAATAEGEARTAARFGAILGTLRSEMAALGEDSQHILTAAVEAVSAMNEARKGAEIISSAAEEQAAATAEAQAAVEQQATVLEQSQAAAAALAEMAEGLVRGGGSAEAAQGSAAAAEELSATVQELSGSAGEILVAIEQISRGAQIQAAATQQAGTAIRQIETTARSFEAGARARVGRVATIQEQLAEGRVAVAGLTQGVATAVAGSKDVQNLIEGLEAQATAVGRVVDGLGLIAVQTTMLATSGGVEAARAGEAGRGFAVVSGDVRTLARDAAQNAESVKDLLVEIVARIARVRREVDQITLMSEAEIQRNQTLEERLSLVANDSGILQAGAEHLATTSQTIVAASTEVLSGIGQIAAAAEQASGAATQAAAAARQQSQTAEDLAVAIEEIALLANELQQAPDR</sequence>
<dbReference type="SMART" id="SM00283">
    <property type="entry name" value="MA"/>
    <property type="match status" value="2"/>
</dbReference>
<feature type="domain" description="Methyl-accepting transducer" evidence="4">
    <location>
        <begin position="59"/>
        <end position="330"/>
    </location>
</feature>
<feature type="compositionally biased region" description="Polar residues" evidence="3">
    <location>
        <begin position="1"/>
        <end position="13"/>
    </location>
</feature>
<keyword evidence="1 2" id="KW-0807">Transducer</keyword>
<evidence type="ECO:0000313" key="6">
    <source>
        <dbReference type="Proteomes" id="UP000765160"/>
    </source>
</evidence>
<evidence type="ECO:0000256" key="1">
    <source>
        <dbReference type="ARBA" id="ARBA00023224"/>
    </source>
</evidence>
<gene>
    <name evidence="5" type="ORF">HB662_23445</name>
</gene>
<dbReference type="Proteomes" id="UP000765160">
    <property type="component" value="Unassembled WGS sequence"/>
</dbReference>
<feature type="region of interest" description="Disordered" evidence="3">
    <location>
        <begin position="1"/>
        <end position="44"/>
    </location>
</feature>
<dbReference type="Gene3D" id="1.10.287.950">
    <property type="entry name" value="Methyl-accepting chemotaxis protein"/>
    <property type="match status" value="2"/>
</dbReference>
<evidence type="ECO:0000313" key="5">
    <source>
        <dbReference type="EMBL" id="NKE47752.1"/>
    </source>
</evidence>
<dbReference type="PANTHER" id="PTHR32089">
    <property type="entry name" value="METHYL-ACCEPTING CHEMOTAXIS PROTEIN MCPB"/>
    <property type="match status" value="1"/>
</dbReference>
<evidence type="ECO:0000256" key="3">
    <source>
        <dbReference type="SAM" id="MobiDB-lite"/>
    </source>
</evidence>
<comment type="caution">
    <text evidence="5">The sequence shown here is derived from an EMBL/GenBank/DDBJ whole genome shotgun (WGS) entry which is preliminary data.</text>
</comment>
<dbReference type="Pfam" id="PF00015">
    <property type="entry name" value="MCPsignal"/>
    <property type="match status" value="2"/>
</dbReference>
<reference evidence="5 6" key="1">
    <citation type="submission" date="2020-03" db="EMBL/GenBank/DDBJ databases">
        <title>Roseomonas selenitidurans sp. nov. isolated from soil.</title>
        <authorList>
            <person name="Liu H."/>
        </authorList>
    </citation>
    <scope>NUCLEOTIDE SEQUENCE [LARGE SCALE GENOMIC DNA]</scope>
    <source>
        <strain evidence="5 6">JCM 15073</strain>
    </source>
</reference>
<dbReference type="PANTHER" id="PTHR32089:SF112">
    <property type="entry name" value="LYSOZYME-LIKE PROTEIN-RELATED"/>
    <property type="match status" value="1"/>
</dbReference>
<name>A0ABX1F639_9PROT</name>
<dbReference type="EMBL" id="JAAVTX010000007">
    <property type="protein sequence ID" value="NKE47752.1"/>
    <property type="molecule type" value="Genomic_DNA"/>
</dbReference>
<protein>
    <submittedName>
        <fullName evidence="5">Methyl-accepting chemotaxis protein</fullName>
    </submittedName>
</protein>
<evidence type="ECO:0000259" key="4">
    <source>
        <dbReference type="PROSITE" id="PS50111"/>
    </source>
</evidence>
<organism evidence="5 6">
    <name type="scientific">Falsiroseomonas frigidaquae</name>
    <dbReference type="NCBI Taxonomy" id="487318"/>
    <lineage>
        <taxon>Bacteria</taxon>
        <taxon>Pseudomonadati</taxon>
        <taxon>Pseudomonadota</taxon>
        <taxon>Alphaproteobacteria</taxon>
        <taxon>Acetobacterales</taxon>
        <taxon>Roseomonadaceae</taxon>
        <taxon>Falsiroseomonas</taxon>
    </lineage>
</organism>
<dbReference type="InterPro" id="IPR004089">
    <property type="entry name" value="MCPsignal_dom"/>
</dbReference>
<dbReference type="SUPFAM" id="SSF58104">
    <property type="entry name" value="Methyl-accepting chemotaxis protein (MCP) signaling domain"/>
    <property type="match status" value="2"/>
</dbReference>
<accession>A0ABX1F639</accession>
<dbReference type="PROSITE" id="PS50111">
    <property type="entry name" value="CHEMOTAXIS_TRANSDUC_2"/>
    <property type="match status" value="2"/>
</dbReference>